<keyword evidence="2" id="KW-1133">Transmembrane helix</keyword>
<keyword evidence="5" id="KW-1185">Reference proteome</keyword>
<feature type="domain" description="LytR/CpsA/Psr regulator C-terminal" evidence="3">
    <location>
        <begin position="96"/>
        <end position="187"/>
    </location>
</feature>
<organism evidence="4 5">
    <name type="scientific">Actinomarinicola tropica</name>
    <dbReference type="NCBI Taxonomy" id="2789776"/>
    <lineage>
        <taxon>Bacteria</taxon>
        <taxon>Bacillati</taxon>
        <taxon>Actinomycetota</taxon>
        <taxon>Acidimicrobiia</taxon>
        <taxon>Acidimicrobiales</taxon>
        <taxon>Iamiaceae</taxon>
        <taxon>Actinomarinicola</taxon>
    </lineage>
</organism>
<feature type="compositionally biased region" description="Low complexity" evidence="1">
    <location>
        <begin position="52"/>
        <end position="63"/>
    </location>
</feature>
<accession>A0A5Q2RLV4</accession>
<gene>
    <name evidence="4" type="ORF">GH723_15895</name>
</gene>
<dbReference type="Gene3D" id="3.30.70.2390">
    <property type="match status" value="1"/>
</dbReference>
<proteinExistence type="predicted"/>
<keyword evidence="2" id="KW-0472">Membrane</keyword>
<dbReference type="Pfam" id="PF13399">
    <property type="entry name" value="LytR_C"/>
    <property type="match status" value="1"/>
</dbReference>
<keyword evidence="2" id="KW-0812">Transmembrane</keyword>
<reference evidence="4 5" key="1">
    <citation type="submission" date="2019-11" db="EMBL/GenBank/DDBJ databases">
        <authorList>
            <person name="He Y."/>
        </authorList>
    </citation>
    <scope>NUCLEOTIDE SEQUENCE [LARGE SCALE GENOMIC DNA]</scope>
    <source>
        <strain evidence="4 5">SCSIO 58843</strain>
    </source>
</reference>
<dbReference type="KEGG" id="atq:GH723_15895"/>
<name>A0A5Q2RLV4_9ACTN</name>
<dbReference type="AlphaFoldDB" id="A0A5Q2RLV4"/>
<evidence type="ECO:0000256" key="1">
    <source>
        <dbReference type="SAM" id="MobiDB-lite"/>
    </source>
</evidence>
<dbReference type="RefSeq" id="WP_153760568.1">
    <property type="nucleotide sequence ID" value="NZ_CP045851.1"/>
</dbReference>
<feature type="compositionally biased region" description="Polar residues" evidence="1">
    <location>
        <begin position="72"/>
        <end position="91"/>
    </location>
</feature>
<protein>
    <recommendedName>
        <fullName evidence="3">LytR/CpsA/Psr regulator C-terminal domain-containing protein</fullName>
    </recommendedName>
</protein>
<feature type="region of interest" description="Disordered" evidence="1">
    <location>
        <begin position="41"/>
        <end position="93"/>
    </location>
</feature>
<sequence>MSAARRGGPPSNAAARGGVLILVAVVIGALLLSRGFSEDGGLIAAEGDDTTETTVPTDATDTTEPVDDGTETTDTSAGEGTEDTTPTSEVRPNNEIRFTVLNGSGVSGAAGSISTELNALNYVPVAADNVPGSGRADESAIYYVDGWQAEAQQVATDLGVDPSVARSIAEIPFEFDPGDATILVVLGVDEVIAPS</sequence>
<dbReference type="InterPro" id="IPR027381">
    <property type="entry name" value="LytR/CpsA/Psr_C"/>
</dbReference>
<evidence type="ECO:0000313" key="4">
    <source>
        <dbReference type="EMBL" id="QGG96464.1"/>
    </source>
</evidence>
<evidence type="ECO:0000256" key="2">
    <source>
        <dbReference type="SAM" id="Phobius"/>
    </source>
</evidence>
<feature type="transmembrane region" description="Helical" evidence="2">
    <location>
        <begin position="13"/>
        <end position="32"/>
    </location>
</feature>
<evidence type="ECO:0000259" key="3">
    <source>
        <dbReference type="Pfam" id="PF13399"/>
    </source>
</evidence>
<evidence type="ECO:0000313" key="5">
    <source>
        <dbReference type="Proteomes" id="UP000334019"/>
    </source>
</evidence>
<dbReference type="EMBL" id="CP045851">
    <property type="protein sequence ID" value="QGG96464.1"/>
    <property type="molecule type" value="Genomic_DNA"/>
</dbReference>
<dbReference type="Proteomes" id="UP000334019">
    <property type="component" value="Chromosome"/>
</dbReference>